<dbReference type="Proteomes" id="UP001595816">
    <property type="component" value="Unassembled WGS sequence"/>
</dbReference>
<dbReference type="EMBL" id="JBHSAY010000003">
    <property type="protein sequence ID" value="MFC4129828.1"/>
    <property type="molecule type" value="Genomic_DNA"/>
</dbReference>
<evidence type="ECO:0000256" key="1">
    <source>
        <dbReference type="SAM" id="MobiDB-lite"/>
    </source>
</evidence>
<evidence type="ECO:0000259" key="3">
    <source>
        <dbReference type="Pfam" id="PF01551"/>
    </source>
</evidence>
<feature type="region of interest" description="Disordered" evidence="1">
    <location>
        <begin position="1"/>
        <end position="25"/>
    </location>
</feature>
<reference evidence="5" key="1">
    <citation type="journal article" date="2019" name="Int. J. Syst. Evol. Microbiol.">
        <title>The Global Catalogue of Microorganisms (GCM) 10K type strain sequencing project: providing services to taxonomists for standard genome sequencing and annotation.</title>
        <authorList>
            <consortium name="The Broad Institute Genomics Platform"/>
            <consortium name="The Broad Institute Genome Sequencing Center for Infectious Disease"/>
            <person name="Wu L."/>
            <person name="Ma J."/>
        </authorList>
    </citation>
    <scope>NUCLEOTIDE SEQUENCE [LARGE SCALE GENOMIC DNA]</scope>
    <source>
        <strain evidence="5">CGMCC 4.7289</strain>
    </source>
</reference>
<evidence type="ECO:0000256" key="2">
    <source>
        <dbReference type="SAM" id="Phobius"/>
    </source>
</evidence>
<gene>
    <name evidence="4" type="ORF">ACFOZ4_04345</name>
</gene>
<dbReference type="RefSeq" id="WP_253760070.1">
    <property type="nucleotide sequence ID" value="NZ_JBHSAY010000003.1"/>
</dbReference>
<dbReference type="InterPro" id="IPR050570">
    <property type="entry name" value="Cell_wall_metabolism_enzyme"/>
</dbReference>
<dbReference type="EC" id="3.4.24.-" evidence="4"/>
<dbReference type="SUPFAM" id="SSF51261">
    <property type="entry name" value="Duplicated hybrid motif"/>
    <property type="match status" value="1"/>
</dbReference>
<protein>
    <submittedName>
        <fullName evidence="4">M23 family metallopeptidase</fullName>
        <ecNumber evidence="4">3.4.24.-</ecNumber>
    </submittedName>
</protein>
<dbReference type="CDD" id="cd12797">
    <property type="entry name" value="M23_peptidase"/>
    <property type="match status" value="1"/>
</dbReference>
<keyword evidence="2" id="KW-0472">Membrane</keyword>
<feature type="transmembrane region" description="Helical" evidence="2">
    <location>
        <begin position="28"/>
        <end position="50"/>
    </location>
</feature>
<feature type="compositionally biased region" description="Basic and acidic residues" evidence="1">
    <location>
        <begin position="1"/>
        <end position="13"/>
    </location>
</feature>
<feature type="domain" description="M23ase beta-sheet core" evidence="3">
    <location>
        <begin position="121"/>
        <end position="215"/>
    </location>
</feature>
<keyword evidence="5" id="KW-1185">Reference proteome</keyword>
<keyword evidence="2" id="KW-0812">Transmembrane</keyword>
<dbReference type="GO" id="GO:0016787">
    <property type="term" value="F:hydrolase activity"/>
    <property type="evidence" value="ECO:0007669"/>
    <property type="project" value="UniProtKB-KW"/>
</dbReference>
<keyword evidence="4" id="KW-0378">Hydrolase</keyword>
<dbReference type="PANTHER" id="PTHR21666">
    <property type="entry name" value="PEPTIDASE-RELATED"/>
    <property type="match status" value="1"/>
</dbReference>
<accession>A0ABV8LHY0</accession>
<dbReference type="InterPro" id="IPR016047">
    <property type="entry name" value="M23ase_b-sheet_dom"/>
</dbReference>
<dbReference type="Gene3D" id="2.70.70.10">
    <property type="entry name" value="Glucose Permease (Domain IIA)"/>
    <property type="match status" value="1"/>
</dbReference>
<keyword evidence="2" id="KW-1133">Transmembrane helix</keyword>
<organism evidence="4 5">
    <name type="scientific">Hamadaea flava</name>
    <dbReference type="NCBI Taxonomy" id="1742688"/>
    <lineage>
        <taxon>Bacteria</taxon>
        <taxon>Bacillati</taxon>
        <taxon>Actinomycetota</taxon>
        <taxon>Actinomycetes</taxon>
        <taxon>Micromonosporales</taxon>
        <taxon>Micromonosporaceae</taxon>
        <taxon>Hamadaea</taxon>
    </lineage>
</organism>
<evidence type="ECO:0000313" key="4">
    <source>
        <dbReference type="EMBL" id="MFC4129828.1"/>
    </source>
</evidence>
<proteinExistence type="predicted"/>
<sequence>MQYRPEPLRERDKYRGRRRVPTPPRSRYVGVVTTALVGAGIVALGAGAAMPDQKADAGALDNTGSAALAQERNAAADQTSRNDRTGGAGLASTTVAASDAWLLPLHDYEFTSNFGMRWGRPHKGVDLAAPEGTPFTAVHDGTVVIAEWRGGYGNMVMIDHGNGLATVYGHSSQLLVKAGDHVKAGQVIALVGNTGQSTGPHLHLEIHVNGEAVEPVAWFKQHGVDLKLEMENIFS</sequence>
<comment type="caution">
    <text evidence="4">The sequence shown here is derived from an EMBL/GenBank/DDBJ whole genome shotgun (WGS) entry which is preliminary data.</text>
</comment>
<name>A0ABV8LHY0_9ACTN</name>
<dbReference type="InterPro" id="IPR011055">
    <property type="entry name" value="Dup_hybrid_motif"/>
</dbReference>
<dbReference type="PANTHER" id="PTHR21666:SF270">
    <property type="entry name" value="MUREIN HYDROLASE ACTIVATOR ENVC"/>
    <property type="match status" value="1"/>
</dbReference>
<dbReference type="Pfam" id="PF01551">
    <property type="entry name" value="Peptidase_M23"/>
    <property type="match status" value="1"/>
</dbReference>
<evidence type="ECO:0000313" key="5">
    <source>
        <dbReference type="Proteomes" id="UP001595816"/>
    </source>
</evidence>